<reference evidence="5 6" key="1">
    <citation type="journal article" date="2020" name="IScience">
        <title>Genome Sequencing of the Endangered Kingdonia uniflora (Circaeasteraceae, Ranunculales) Reveals Potential Mechanisms of Evolutionary Specialization.</title>
        <authorList>
            <person name="Sun Y."/>
            <person name="Deng T."/>
            <person name="Zhang A."/>
            <person name="Moore M.J."/>
            <person name="Landis J.B."/>
            <person name="Lin N."/>
            <person name="Zhang H."/>
            <person name="Zhang X."/>
            <person name="Huang J."/>
            <person name="Zhang X."/>
            <person name="Sun H."/>
            <person name="Wang H."/>
        </authorList>
    </citation>
    <scope>NUCLEOTIDE SEQUENCE [LARGE SCALE GENOMIC DNA]</scope>
    <source>
        <strain evidence="5">TB1705</strain>
        <tissue evidence="5">Leaf</tissue>
    </source>
</reference>
<evidence type="ECO:0000256" key="2">
    <source>
        <dbReference type="ARBA" id="ARBA00022989"/>
    </source>
</evidence>
<feature type="transmembrane region" description="Helical" evidence="4">
    <location>
        <begin position="20"/>
        <end position="39"/>
    </location>
</feature>
<gene>
    <name evidence="5" type="ORF">GIB67_021189</name>
</gene>
<dbReference type="OrthoDB" id="1727045at2759"/>
<accession>A0A7J7LFH2</accession>
<evidence type="ECO:0000313" key="6">
    <source>
        <dbReference type="Proteomes" id="UP000541444"/>
    </source>
</evidence>
<dbReference type="PANTHER" id="PTHR31218">
    <property type="entry name" value="WAT1-RELATED PROTEIN"/>
    <property type="match status" value="1"/>
</dbReference>
<evidence type="ECO:0000256" key="1">
    <source>
        <dbReference type="ARBA" id="ARBA00022692"/>
    </source>
</evidence>
<dbReference type="AlphaFoldDB" id="A0A7J7LFH2"/>
<dbReference type="GO" id="GO:0016020">
    <property type="term" value="C:membrane"/>
    <property type="evidence" value="ECO:0007669"/>
    <property type="project" value="InterPro"/>
</dbReference>
<protein>
    <submittedName>
        <fullName evidence="5">Uncharacterized protein</fullName>
    </submittedName>
</protein>
<dbReference type="Proteomes" id="UP000541444">
    <property type="component" value="Unassembled WGS sequence"/>
</dbReference>
<keyword evidence="2 4" id="KW-1133">Transmembrane helix</keyword>
<comment type="caution">
    <text evidence="5">The sequence shown here is derived from an EMBL/GenBank/DDBJ whole genome shotgun (WGS) entry which is preliminary data.</text>
</comment>
<keyword evidence="1 4" id="KW-0812">Transmembrane</keyword>
<evidence type="ECO:0000256" key="3">
    <source>
        <dbReference type="ARBA" id="ARBA00023136"/>
    </source>
</evidence>
<organism evidence="5 6">
    <name type="scientific">Kingdonia uniflora</name>
    <dbReference type="NCBI Taxonomy" id="39325"/>
    <lineage>
        <taxon>Eukaryota</taxon>
        <taxon>Viridiplantae</taxon>
        <taxon>Streptophyta</taxon>
        <taxon>Embryophyta</taxon>
        <taxon>Tracheophyta</taxon>
        <taxon>Spermatophyta</taxon>
        <taxon>Magnoliopsida</taxon>
        <taxon>Ranunculales</taxon>
        <taxon>Circaeasteraceae</taxon>
        <taxon>Kingdonia</taxon>
    </lineage>
</organism>
<keyword evidence="3 4" id="KW-0472">Membrane</keyword>
<name>A0A7J7LFH2_9MAGN</name>
<dbReference type="InterPro" id="IPR030184">
    <property type="entry name" value="WAT1-related"/>
</dbReference>
<sequence length="103" mass="10958">MLLALNKFSIGAAVIAPEVVLYLNIKGLCFVEILGSFGIRYSSPTLSSAMANLIPTSTFALATIFSGVGAIVISSGFYAVIWGKSKEEKMNNKNEVFSLGSFL</sequence>
<feature type="transmembrane region" description="Helical" evidence="4">
    <location>
        <begin position="59"/>
        <end position="81"/>
    </location>
</feature>
<keyword evidence="6" id="KW-1185">Reference proteome</keyword>
<evidence type="ECO:0000256" key="4">
    <source>
        <dbReference type="SAM" id="Phobius"/>
    </source>
</evidence>
<dbReference type="GO" id="GO:0022857">
    <property type="term" value="F:transmembrane transporter activity"/>
    <property type="evidence" value="ECO:0007669"/>
    <property type="project" value="InterPro"/>
</dbReference>
<evidence type="ECO:0000313" key="5">
    <source>
        <dbReference type="EMBL" id="KAF6141373.1"/>
    </source>
</evidence>
<dbReference type="EMBL" id="JACGCM010002327">
    <property type="protein sequence ID" value="KAF6141373.1"/>
    <property type="molecule type" value="Genomic_DNA"/>
</dbReference>
<proteinExistence type="predicted"/>